<dbReference type="InterPro" id="IPR003615">
    <property type="entry name" value="HNH_nuc"/>
</dbReference>
<dbReference type="Proteomes" id="UP001549257">
    <property type="component" value="Unassembled WGS sequence"/>
</dbReference>
<reference evidence="3 4" key="1">
    <citation type="submission" date="2024-06" db="EMBL/GenBank/DDBJ databases">
        <title>Sorghum-associated microbial communities from plants grown in Nebraska, USA.</title>
        <authorList>
            <person name="Schachtman D."/>
        </authorList>
    </citation>
    <scope>NUCLEOTIDE SEQUENCE [LARGE SCALE GENOMIC DNA]</scope>
    <source>
        <strain evidence="3 4">2857</strain>
    </source>
</reference>
<gene>
    <name evidence="3" type="ORF">ABIE21_000720</name>
</gene>
<dbReference type="RefSeq" id="WP_354023414.1">
    <property type="nucleotide sequence ID" value="NZ_JBEPSJ010000001.1"/>
</dbReference>
<feature type="domain" description="DUF222" evidence="2">
    <location>
        <begin position="109"/>
        <end position="421"/>
    </location>
</feature>
<comment type="caution">
    <text evidence="3">The sequence shown here is derived from an EMBL/GenBank/DDBJ whole genome shotgun (WGS) entry which is preliminary data.</text>
</comment>
<dbReference type="EMBL" id="JBEPSJ010000001">
    <property type="protein sequence ID" value="MET4581230.1"/>
    <property type="molecule type" value="Genomic_DNA"/>
</dbReference>
<accession>A0ABV2QJQ5</accession>
<evidence type="ECO:0000259" key="2">
    <source>
        <dbReference type="Pfam" id="PF02720"/>
    </source>
</evidence>
<evidence type="ECO:0000256" key="1">
    <source>
        <dbReference type="SAM" id="MobiDB-lite"/>
    </source>
</evidence>
<dbReference type="CDD" id="cd00085">
    <property type="entry name" value="HNHc"/>
    <property type="match status" value="1"/>
</dbReference>
<name>A0ABV2QJQ5_9MICO</name>
<organism evidence="3 4">
    <name type="scientific">Conyzicola nivalis</name>
    <dbReference type="NCBI Taxonomy" id="1477021"/>
    <lineage>
        <taxon>Bacteria</taxon>
        <taxon>Bacillati</taxon>
        <taxon>Actinomycetota</taxon>
        <taxon>Actinomycetes</taxon>
        <taxon>Micrococcales</taxon>
        <taxon>Microbacteriaceae</taxon>
        <taxon>Conyzicola</taxon>
    </lineage>
</organism>
<dbReference type="InterPro" id="IPR003870">
    <property type="entry name" value="DUF222"/>
</dbReference>
<dbReference type="Pfam" id="PF02720">
    <property type="entry name" value="DUF222"/>
    <property type="match status" value="1"/>
</dbReference>
<keyword evidence="4" id="KW-1185">Reference proteome</keyword>
<evidence type="ECO:0000313" key="3">
    <source>
        <dbReference type="EMBL" id="MET4581230.1"/>
    </source>
</evidence>
<feature type="region of interest" description="Disordered" evidence="1">
    <location>
        <begin position="1"/>
        <end position="49"/>
    </location>
</feature>
<protein>
    <recommendedName>
        <fullName evidence="2">DUF222 domain-containing protein</fullName>
    </recommendedName>
</protein>
<feature type="compositionally biased region" description="Pro residues" evidence="1">
    <location>
        <begin position="16"/>
        <end position="49"/>
    </location>
</feature>
<evidence type="ECO:0000313" key="4">
    <source>
        <dbReference type="Proteomes" id="UP001549257"/>
    </source>
</evidence>
<proteinExistence type="predicted"/>
<feature type="region of interest" description="Disordered" evidence="1">
    <location>
        <begin position="509"/>
        <end position="552"/>
    </location>
</feature>
<sequence length="552" mass="59815">MRSDTEFEACDAMPLHDPPSYEPPPALAFGPPPDAVYPFSPPTREPWPDELPPDGPVDVRPAVAGLPAFQRRRELFARFLDAAEEADVRLAMTMADRARRVDTLRRVSEDIAAEEEAEEALLASRPVRESGWSVKNRARTELVTEVAMAFTLSKNAAAALVAESRTLVEHLPLTLGALGDGAIRYEHARLIAQIAWSMPEEDRAALEEELVPLAATLIYSAFRARAQAARERLTTESMKTRHERASAFRSVQVELGQDGMGYLTVHDSNEALAAIYNRITDLALPKTADDTRTLAQRRADTATAILIDGDLCAAAGGVSSSGAGSDTAGAGSGANRSGKPLGHGIVAQVHIEVPVLTLLGHDDEPATLEGKVPIDPATARRLVADAPGFFRLLTDPVTGSVIAFDDRFRFLPASLRRAVRLVDGECTSPWCDATPRESDGHHPVPWHESHDTSLANSATTCLPDHRLLHNTRWTMRRLPGGDKEWISPSGRVRRVAPLRRLSPTFVEATRDVETGRDTAASNPAPPTVDTTALPLPTDSWNTPAPDDGVMPF</sequence>